<keyword evidence="2" id="KW-0472">Membrane</keyword>
<evidence type="ECO:0000313" key="4">
    <source>
        <dbReference type="Proteomes" id="UP000193711"/>
    </source>
</evidence>
<feature type="region of interest" description="Disordered" evidence="1">
    <location>
        <begin position="1"/>
        <end position="20"/>
    </location>
</feature>
<reference evidence="4" key="1">
    <citation type="submission" date="2017-04" db="EMBL/GenBank/DDBJ databases">
        <authorList>
            <person name="Varghese N."/>
            <person name="Submissions S."/>
        </authorList>
    </citation>
    <scope>NUCLEOTIDE SEQUENCE [LARGE SCALE GENOMIC DNA]</scope>
    <source>
        <strain evidence="4">VKM Ac-2121</strain>
    </source>
</reference>
<evidence type="ECO:0000256" key="1">
    <source>
        <dbReference type="SAM" id="MobiDB-lite"/>
    </source>
</evidence>
<dbReference type="AlphaFoldDB" id="A0A1X7P9Z9"/>
<dbReference type="RefSeq" id="WP_085477217.1">
    <property type="nucleotide sequence ID" value="NZ_FXBM01000002.1"/>
</dbReference>
<dbReference type="STRING" id="1891671.SAMN06295885_2893"/>
<evidence type="ECO:0000313" key="3">
    <source>
        <dbReference type="EMBL" id="SMH47044.1"/>
    </source>
</evidence>
<keyword evidence="2" id="KW-0812">Transmembrane</keyword>
<name>A0A1X7P9Z9_9MICO</name>
<feature type="transmembrane region" description="Helical" evidence="2">
    <location>
        <begin position="101"/>
        <end position="122"/>
    </location>
</feature>
<keyword evidence="4" id="KW-1185">Reference proteome</keyword>
<feature type="transmembrane region" description="Helical" evidence="2">
    <location>
        <begin position="64"/>
        <end position="89"/>
    </location>
</feature>
<feature type="transmembrane region" description="Helical" evidence="2">
    <location>
        <begin position="25"/>
        <end position="44"/>
    </location>
</feature>
<accession>A0A1X7P9Z9</accession>
<keyword evidence="2" id="KW-1133">Transmembrane helix</keyword>
<organism evidence="3 4">
    <name type="scientific">Rathayibacter oskolensis</name>
    <dbReference type="NCBI Taxonomy" id="1891671"/>
    <lineage>
        <taxon>Bacteria</taxon>
        <taxon>Bacillati</taxon>
        <taxon>Actinomycetota</taxon>
        <taxon>Actinomycetes</taxon>
        <taxon>Micrococcales</taxon>
        <taxon>Microbacteriaceae</taxon>
        <taxon>Rathayibacter</taxon>
    </lineage>
</organism>
<dbReference type="Proteomes" id="UP000193711">
    <property type="component" value="Unassembled WGS sequence"/>
</dbReference>
<dbReference type="EMBL" id="FXBM01000002">
    <property type="protein sequence ID" value="SMH47044.1"/>
    <property type="molecule type" value="Genomic_DNA"/>
</dbReference>
<dbReference type="OrthoDB" id="5116782at2"/>
<gene>
    <name evidence="3" type="ORF">SAMN06295885_2893</name>
</gene>
<protein>
    <submittedName>
        <fullName evidence="3">Uncharacterized protein</fullName>
    </submittedName>
</protein>
<sequence>MTAPAASSKATLGGRRPGEGRGRRLALSVLIAVVAGLLFAWDVWEAIGNLVGLRTYAASLGTDLNATGWTVLVLGLVLPVVCFAVALALGRRRGVPARAGLLVAALCLSAALSLDVQLILGFESLVDLG</sequence>
<proteinExistence type="predicted"/>
<evidence type="ECO:0000256" key="2">
    <source>
        <dbReference type="SAM" id="Phobius"/>
    </source>
</evidence>